<keyword evidence="3" id="KW-1185">Reference proteome</keyword>
<accession>A0ABW3Q1Y0</accession>
<dbReference type="Proteomes" id="UP001597169">
    <property type="component" value="Unassembled WGS sequence"/>
</dbReference>
<gene>
    <name evidence="2" type="ORF">ACFQ3J_23540</name>
</gene>
<keyword evidence="1" id="KW-0472">Membrane</keyword>
<name>A0ABW3Q1Y0_9BACL</name>
<protein>
    <submittedName>
        <fullName evidence="2">Uncharacterized protein</fullName>
    </submittedName>
</protein>
<sequence length="82" mass="9416">MKRFRIWLPIIAFLAVMVNILGLDELNLLLMGVSPIAWIKEFVPGMYRADIPIFLAYIAALLFWFGVGYLIDRLIQSSKNNT</sequence>
<feature type="transmembrane region" description="Helical" evidence="1">
    <location>
        <begin position="7"/>
        <end position="31"/>
    </location>
</feature>
<reference evidence="3" key="1">
    <citation type="journal article" date="2019" name="Int. J. Syst. Evol. Microbiol.">
        <title>The Global Catalogue of Microorganisms (GCM) 10K type strain sequencing project: providing services to taxonomists for standard genome sequencing and annotation.</title>
        <authorList>
            <consortium name="The Broad Institute Genomics Platform"/>
            <consortium name="The Broad Institute Genome Sequencing Center for Infectious Disease"/>
            <person name="Wu L."/>
            <person name="Ma J."/>
        </authorList>
    </citation>
    <scope>NUCLEOTIDE SEQUENCE [LARGE SCALE GENOMIC DNA]</scope>
    <source>
        <strain evidence="3">CCUG 53519</strain>
    </source>
</reference>
<evidence type="ECO:0000313" key="3">
    <source>
        <dbReference type="Proteomes" id="UP001597169"/>
    </source>
</evidence>
<keyword evidence="1" id="KW-0812">Transmembrane</keyword>
<dbReference type="RefSeq" id="WP_251584615.1">
    <property type="nucleotide sequence ID" value="NZ_JBHTKX010000006.1"/>
</dbReference>
<proteinExistence type="predicted"/>
<evidence type="ECO:0000313" key="2">
    <source>
        <dbReference type="EMBL" id="MFD1131112.1"/>
    </source>
</evidence>
<comment type="caution">
    <text evidence="2">The sequence shown here is derived from an EMBL/GenBank/DDBJ whole genome shotgun (WGS) entry which is preliminary data.</text>
</comment>
<feature type="transmembrane region" description="Helical" evidence="1">
    <location>
        <begin position="51"/>
        <end position="71"/>
    </location>
</feature>
<keyword evidence="1" id="KW-1133">Transmembrane helix</keyword>
<dbReference type="EMBL" id="JBHTKX010000006">
    <property type="protein sequence ID" value="MFD1131112.1"/>
    <property type="molecule type" value="Genomic_DNA"/>
</dbReference>
<organism evidence="2 3">
    <name type="scientific">Paenibacillus provencensis</name>
    <dbReference type="NCBI Taxonomy" id="441151"/>
    <lineage>
        <taxon>Bacteria</taxon>
        <taxon>Bacillati</taxon>
        <taxon>Bacillota</taxon>
        <taxon>Bacilli</taxon>
        <taxon>Bacillales</taxon>
        <taxon>Paenibacillaceae</taxon>
        <taxon>Paenibacillus</taxon>
    </lineage>
</organism>
<evidence type="ECO:0000256" key="1">
    <source>
        <dbReference type="SAM" id="Phobius"/>
    </source>
</evidence>